<keyword evidence="2" id="KW-0521">NADP</keyword>
<dbReference type="CDD" id="cd05233">
    <property type="entry name" value="SDR_c"/>
    <property type="match status" value="1"/>
</dbReference>
<dbReference type="InterPro" id="IPR036291">
    <property type="entry name" value="NAD(P)-bd_dom_sf"/>
</dbReference>
<dbReference type="SUPFAM" id="SSF51735">
    <property type="entry name" value="NAD(P)-binding Rossmann-fold domains"/>
    <property type="match status" value="1"/>
</dbReference>
<evidence type="ECO:0000313" key="4">
    <source>
        <dbReference type="EMBL" id="KAF4120834.1"/>
    </source>
</evidence>
<evidence type="ECO:0000256" key="2">
    <source>
        <dbReference type="ARBA" id="ARBA00022857"/>
    </source>
</evidence>
<dbReference type="Proteomes" id="UP000749293">
    <property type="component" value="Unassembled WGS sequence"/>
</dbReference>
<evidence type="ECO:0000256" key="3">
    <source>
        <dbReference type="ARBA" id="ARBA00023002"/>
    </source>
</evidence>
<dbReference type="EMBL" id="JAANYQ010000015">
    <property type="protein sequence ID" value="KAF4120834.1"/>
    <property type="molecule type" value="Genomic_DNA"/>
</dbReference>
<dbReference type="PRINTS" id="PR00080">
    <property type="entry name" value="SDRFAMILY"/>
</dbReference>
<comment type="caution">
    <text evidence="4">The sequence shown here is derived from an EMBL/GenBank/DDBJ whole genome shotgun (WGS) entry which is preliminary data.</text>
</comment>
<dbReference type="PANTHER" id="PTHR48107:SF16">
    <property type="entry name" value="NADPH-DEPENDENT ALDEHYDE REDUCTASE 1, CHLOROPLASTIC"/>
    <property type="match status" value="1"/>
</dbReference>
<keyword evidence="3" id="KW-0560">Oxidoreductase</keyword>
<accession>A0A9P4YS83</accession>
<name>A0A9P4YS83_9HYPO</name>
<organism evidence="4 5">
    <name type="scientific">Geosmithia morbida</name>
    <dbReference type="NCBI Taxonomy" id="1094350"/>
    <lineage>
        <taxon>Eukaryota</taxon>
        <taxon>Fungi</taxon>
        <taxon>Dikarya</taxon>
        <taxon>Ascomycota</taxon>
        <taxon>Pezizomycotina</taxon>
        <taxon>Sordariomycetes</taxon>
        <taxon>Hypocreomycetidae</taxon>
        <taxon>Hypocreales</taxon>
        <taxon>Bionectriaceae</taxon>
        <taxon>Geosmithia</taxon>
    </lineage>
</organism>
<dbReference type="OrthoDB" id="47007at2759"/>
<dbReference type="GO" id="GO:0016614">
    <property type="term" value="F:oxidoreductase activity, acting on CH-OH group of donors"/>
    <property type="evidence" value="ECO:0007669"/>
    <property type="project" value="UniProtKB-ARBA"/>
</dbReference>
<dbReference type="Gene3D" id="3.40.50.720">
    <property type="entry name" value="NAD(P)-binding Rossmann-like Domain"/>
    <property type="match status" value="1"/>
</dbReference>
<keyword evidence="5" id="KW-1185">Reference proteome</keyword>
<evidence type="ECO:0000313" key="5">
    <source>
        <dbReference type="Proteomes" id="UP000749293"/>
    </source>
</evidence>
<dbReference type="AlphaFoldDB" id="A0A9P4YS83"/>
<dbReference type="InterPro" id="IPR020904">
    <property type="entry name" value="Sc_DH/Rdtase_CS"/>
</dbReference>
<dbReference type="PROSITE" id="PS00061">
    <property type="entry name" value="ADH_SHORT"/>
    <property type="match status" value="1"/>
</dbReference>
<proteinExistence type="inferred from homology"/>
<dbReference type="GeneID" id="55969068"/>
<gene>
    <name evidence="4" type="ORF">GMORB2_2838</name>
</gene>
<dbReference type="PRINTS" id="PR00081">
    <property type="entry name" value="GDHRDH"/>
</dbReference>
<evidence type="ECO:0000256" key="1">
    <source>
        <dbReference type="ARBA" id="ARBA00006484"/>
    </source>
</evidence>
<sequence>MSTQPERLPWSLAGKTAVVTGASRGIGQAIAIYLAKKGLENLAVTYVAQAAAAEAVIEECRRIGVKKAVAIRADLLDPEFGSTVINGALKGLDVSVIDILVNNAVLTDMSLSEPVTQITDDGFAKTMRGNVYSAVTAINTLLPHLPKHGGRIINISSVAAKMANDDPLMPYGASKAALESFTRSYAKAFAASKGATFNNVSVGPTVTDASLAVKDFIPAGYLERIAEQITAAKRLGKPEEVAYVVGFLASEESQWINGANVSANGGLNDYLAAM</sequence>
<protein>
    <submittedName>
        <fullName evidence="4">3-oxoacyl-[acyl-carrier protein] reductase</fullName>
    </submittedName>
</protein>
<reference evidence="4" key="1">
    <citation type="submission" date="2020-03" db="EMBL/GenBank/DDBJ databases">
        <title>Site-based positive gene gene selection in Geosmithia morbida across the United States reveals a broad range of putative effectors and factors for local host and environmental adapation.</title>
        <authorList>
            <person name="Onufrak A."/>
            <person name="Murdoch R.W."/>
            <person name="Gazis R."/>
            <person name="Huff M."/>
            <person name="Staton M."/>
            <person name="Klingeman W."/>
            <person name="Hadziabdic D."/>
        </authorList>
    </citation>
    <scope>NUCLEOTIDE SEQUENCE</scope>
    <source>
        <strain evidence="4">1262</strain>
    </source>
</reference>
<dbReference type="RefSeq" id="XP_035319486.1">
    <property type="nucleotide sequence ID" value="XM_035464816.1"/>
</dbReference>
<dbReference type="Pfam" id="PF13561">
    <property type="entry name" value="adh_short_C2"/>
    <property type="match status" value="1"/>
</dbReference>
<dbReference type="PANTHER" id="PTHR48107">
    <property type="entry name" value="NADPH-DEPENDENT ALDEHYDE REDUCTASE-LIKE PROTEIN, CHLOROPLASTIC-RELATED"/>
    <property type="match status" value="1"/>
</dbReference>
<comment type="similarity">
    <text evidence="1">Belongs to the short-chain dehydrogenases/reductases (SDR) family.</text>
</comment>
<dbReference type="InterPro" id="IPR002347">
    <property type="entry name" value="SDR_fam"/>
</dbReference>